<protein>
    <submittedName>
        <fullName evidence="4">Bifunctional diguanylate cyclase/phosphodiesterase</fullName>
    </submittedName>
</protein>
<dbReference type="Pfam" id="PF05228">
    <property type="entry name" value="CHASE4"/>
    <property type="match status" value="1"/>
</dbReference>
<comment type="caution">
    <text evidence="4">The sequence shown here is derived from an EMBL/GenBank/DDBJ whole genome shotgun (WGS) entry which is preliminary data.</text>
</comment>
<dbReference type="Pfam" id="PF00990">
    <property type="entry name" value="GGDEF"/>
    <property type="match status" value="1"/>
</dbReference>
<name>A0ABT0DCG9_9HYPH</name>
<dbReference type="CDD" id="cd01949">
    <property type="entry name" value="GGDEF"/>
    <property type="match status" value="1"/>
</dbReference>
<keyword evidence="5" id="KW-1185">Reference proteome</keyword>
<dbReference type="Gene3D" id="3.30.70.270">
    <property type="match status" value="1"/>
</dbReference>
<keyword evidence="1" id="KW-1133">Transmembrane helix</keyword>
<evidence type="ECO:0000256" key="1">
    <source>
        <dbReference type="SAM" id="Phobius"/>
    </source>
</evidence>
<dbReference type="Pfam" id="PF00563">
    <property type="entry name" value="EAL"/>
    <property type="match status" value="1"/>
</dbReference>
<evidence type="ECO:0000313" key="4">
    <source>
        <dbReference type="EMBL" id="MCK0197569.1"/>
    </source>
</evidence>
<feature type="transmembrane region" description="Helical" evidence="1">
    <location>
        <begin position="265"/>
        <end position="288"/>
    </location>
</feature>
<dbReference type="InterPro" id="IPR052155">
    <property type="entry name" value="Biofilm_reg_signaling"/>
</dbReference>
<evidence type="ECO:0000313" key="5">
    <source>
        <dbReference type="Proteomes" id="UP001203284"/>
    </source>
</evidence>
<feature type="domain" description="GGDEF" evidence="3">
    <location>
        <begin position="335"/>
        <end position="468"/>
    </location>
</feature>
<gene>
    <name evidence="4" type="ORF">MWN34_11665</name>
</gene>
<dbReference type="SUPFAM" id="SSF141868">
    <property type="entry name" value="EAL domain-like"/>
    <property type="match status" value="1"/>
</dbReference>
<dbReference type="Proteomes" id="UP001203284">
    <property type="component" value="Unassembled WGS sequence"/>
</dbReference>
<sequence>MARSSRPTDRMILAVALVIMATVVAMGAFSLVVAERIDSNARERWAGVVTDALARHGEDMRRDLAGFAHWDESVLRTAYFLDADWVHRNFGKWLYDTRRHDQSFIVMEDRVTYAAVGGELVRPDTPAFDAAAIMPVVRRMQQAFATQAANGPHQGGAAAQDTVFRSAYVSIEGKPALVGAIGITPDYGRVVSPNRDGPVAVTVQFLDRGFLDELVAELHLIRPMISMTPPDKNRQGVLVPFADPATPPAWLTWVAQKPGEKLLQALLPSLIGVALLLLGAAAVVLWYARRATADLAESEALALRLAYVDPLSGLPNRAGFVRRLTSRLPQVDEDHPLLVLFVDLDRFKDINDTLGHQLGDLLLAAVGHRLQEVAGPNGMAARFGGDEFVLMKPLDRRPDAQAEACREVQEALRQPFRVASHSIIVGGSIGAVIAPMDGNAAEELIRLADISVYRAKADGRGSVRLFEPAMEAEVRRRREVELELSAALENGEIRAYFQPQMGADGTTVVGCEALVRWLHPRRGLVSPGEFIPVAEHSGLITLLDMYVLREACRTARAWPGIKLGVNLSPADFLSHDLAERIAAILAETGFDPSRLEVEITENLLVGNQPEAISILARLRAMGMRIALDDFGSGYSSLGYIRRFRIDSLKIDRSFTQNIGQTDDAPAIIDCVVRLARALGVSVTAEGVETREQLRYLKSVGCHNMQGFLFGPPMPAADFEAFVRRQGSADDRIPHRTFAGA</sequence>
<dbReference type="SUPFAM" id="SSF55073">
    <property type="entry name" value="Nucleotide cyclase"/>
    <property type="match status" value="1"/>
</dbReference>
<keyword evidence="1" id="KW-0812">Transmembrane</keyword>
<dbReference type="RefSeq" id="WP_247029408.1">
    <property type="nucleotide sequence ID" value="NZ_JALKCH010000007.1"/>
</dbReference>
<feature type="transmembrane region" description="Helical" evidence="1">
    <location>
        <begin position="12"/>
        <end position="34"/>
    </location>
</feature>
<dbReference type="PANTHER" id="PTHR44757:SF2">
    <property type="entry name" value="BIOFILM ARCHITECTURE MAINTENANCE PROTEIN MBAA"/>
    <property type="match status" value="1"/>
</dbReference>
<accession>A0ABT0DCG9</accession>
<dbReference type="InterPro" id="IPR043128">
    <property type="entry name" value="Rev_trsase/Diguanyl_cyclase"/>
</dbReference>
<feature type="domain" description="EAL" evidence="2">
    <location>
        <begin position="477"/>
        <end position="726"/>
    </location>
</feature>
<dbReference type="Gene3D" id="3.20.20.450">
    <property type="entry name" value="EAL domain"/>
    <property type="match status" value="1"/>
</dbReference>
<dbReference type="CDD" id="cd01948">
    <property type="entry name" value="EAL"/>
    <property type="match status" value="1"/>
</dbReference>
<keyword evidence="1" id="KW-0472">Membrane</keyword>
<proteinExistence type="predicted"/>
<dbReference type="PANTHER" id="PTHR44757">
    <property type="entry name" value="DIGUANYLATE CYCLASE DGCP"/>
    <property type="match status" value="1"/>
</dbReference>
<dbReference type="SMART" id="SM00267">
    <property type="entry name" value="GGDEF"/>
    <property type="match status" value="1"/>
</dbReference>
<dbReference type="InterPro" id="IPR007892">
    <property type="entry name" value="CHASE4"/>
</dbReference>
<dbReference type="NCBIfam" id="TIGR00254">
    <property type="entry name" value="GGDEF"/>
    <property type="match status" value="1"/>
</dbReference>
<organism evidence="4 5">
    <name type="scientific">Ancylobacter crimeensis</name>
    <dbReference type="NCBI Taxonomy" id="2579147"/>
    <lineage>
        <taxon>Bacteria</taxon>
        <taxon>Pseudomonadati</taxon>
        <taxon>Pseudomonadota</taxon>
        <taxon>Alphaproteobacteria</taxon>
        <taxon>Hyphomicrobiales</taxon>
        <taxon>Xanthobacteraceae</taxon>
        <taxon>Ancylobacter</taxon>
    </lineage>
</organism>
<evidence type="ECO:0000259" key="3">
    <source>
        <dbReference type="PROSITE" id="PS50887"/>
    </source>
</evidence>
<dbReference type="InterPro" id="IPR029787">
    <property type="entry name" value="Nucleotide_cyclase"/>
</dbReference>
<dbReference type="InterPro" id="IPR000160">
    <property type="entry name" value="GGDEF_dom"/>
</dbReference>
<dbReference type="SMART" id="SM00052">
    <property type="entry name" value="EAL"/>
    <property type="match status" value="1"/>
</dbReference>
<dbReference type="PROSITE" id="PS50883">
    <property type="entry name" value="EAL"/>
    <property type="match status" value="1"/>
</dbReference>
<evidence type="ECO:0000259" key="2">
    <source>
        <dbReference type="PROSITE" id="PS50883"/>
    </source>
</evidence>
<dbReference type="PROSITE" id="PS50887">
    <property type="entry name" value="GGDEF"/>
    <property type="match status" value="1"/>
</dbReference>
<dbReference type="InterPro" id="IPR001633">
    <property type="entry name" value="EAL_dom"/>
</dbReference>
<reference evidence="4 5" key="1">
    <citation type="submission" date="2022-04" db="EMBL/GenBank/DDBJ databases">
        <authorList>
            <person name="Grouzdev D.S."/>
            <person name="Pantiukh K.S."/>
            <person name="Krutkina M.S."/>
        </authorList>
    </citation>
    <scope>NUCLEOTIDE SEQUENCE [LARGE SCALE GENOMIC DNA]</scope>
    <source>
        <strain evidence="4 5">6x-1</strain>
    </source>
</reference>
<dbReference type="EMBL" id="JALKCH010000007">
    <property type="protein sequence ID" value="MCK0197569.1"/>
    <property type="molecule type" value="Genomic_DNA"/>
</dbReference>
<dbReference type="InterPro" id="IPR035919">
    <property type="entry name" value="EAL_sf"/>
</dbReference>